<accession>A0A409YIS1</accession>
<dbReference type="Proteomes" id="UP000284842">
    <property type="component" value="Unassembled WGS sequence"/>
</dbReference>
<evidence type="ECO:0000313" key="2">
    <source>
        <dbReference type="EMBL" id="PPR02865.1"/>
    </source>
</evidence>
<organism evidence="2 3">
    <name type="scientific">Panaeolus cyanescens</name>
    <dbReference type="NCBI Taxonomy" id="181874"/>
    <lineage>
        <taxon>Eukaryota</taxon>
        <taxon>Fungi</taxon>
        <taxon>Dikarya</taxon>
        <taxon>Basidiomycota</taxon>
        <taxon>Agaricomycotina</taxon>
        <taxon>Agaricomycetes</taxon>
        <taxon>Agaricomycetidae</taxon>
        <taxon>Agaricales</taxon>
        <taxon>Agaricineae</taxon>
        <taxon>Galeropsidaceae</taxon>
        <taxon>Panaeolus</taxon>
    </lineage>
</organism>
<proteinExistence type="predicted"/>
<evidence type="ECO:0000313" key="3">
    <source>
        <dbReference type="Proteomes" id="UP000284842"/>
    </source>
</evidence>
<comment type="caution">
    <text evidence="2">The sequence shown here is derived from an EMBL/GenBank/DDBJ whole genome shotgun (WGS) entry which is preliminary data.</text>
</comment>
<dbReference type="InterPro" id="IPR040976">
    <property type="entry name" value="Pkinase_fungal"/>
</dbReference>
<protein>
    <recommendedName>
        <fullName evidence="1">Fungal-type protein kinase domain-containing protein</fullName>
    </recommendedName>
</protein>
<dbReference type="AlphaFoldDB" id="A0A409YIS1"/>
<dbReference type="Pfam" id="PF17667">
    <property type="entry name" value="Pkinase_fungal"/>
    <property type="match status" value="1"/>
</dbReference>
<dbReference type="EMBL" id="NHTK01001137">
    <property type="protein sequence ID" value="PPR02865.1"/>
    <property type="molecule type" value="Genomic_DNA"/>
</dbReference>
<feature type="domain" description="Fungal-type protein kinase" evidence="1">
    <location>
        <begin position="55"/>
        <end position="170"/>
    </location>
</feature>
<name>A0A409YIS1_9AGAR</name>
<sequence>MEDTAHAFDKVSLEKLLNEGESDSDVAESQLCDRNWTTYLAGPLDSADFWEMRQRPTAKGLRGRFRYCPVQEGYGTPIHHVTDFVLLLKALRNAIAAHQEAYVNMNILHRDIGIHNIFYPKASNNLCKGEAYGNLIDFDLSMKTDGTSNRHMTNYQTVFLANELLYCRAHFSFFPLMIGHACVSLCWHSSSHCQ</sequence>
<keyword evidence="3" id="KW-1185">Reference proteome</keyword>
<dbReference type="OrthoDB" id="2747778at2759"/>
<dbReference type="SUPFAM" id="SSF56112">
    <property type="entry name" value="Protein kinase-like (PK-like)"/>
    <property type="match status" value="1"/>
</dbReference>
<dbReference type="PANTHER" id="PTHR38248:SF2">
    <property type="entry name" value="FUNK1 11"/>
    <property type="match status" value="1"/>
</dbReference>
<evidence type="ECO:0000259" key="1">
    <source>
        <dbReference type="Pfam" id="PF17667"/>
    </source>
</evidence>
<gene>
    <name evidence="2" type="ORF">CVT24_002289</name>
</gene>
<reference evidence="2 3" key="1">
    <citation type="journal article" date="2018" name="Evol. Lett.">
        <title>Horizontal gene cluster transfer increased hallucinogenic mushroom diversity.</title>
        <authorList>
            <person name="Reynolds H.T."/>
            <person name="Vijayakumar V."/>
            <person name="Gluck-Thaler E."/>
            <person name="Korotkin H.B."/>
            <person name="Matheny P.B."/>
            <person name="Slot J.C."/>
        </authorList>
    </citation>
    <scope>NUCLEOTIDE SEQUENCE [LARGE SCALE GENOMIC DNA]</scope>
    <source>
        <strain evidence="2 3">2629</strain>
    </source>
</reference>
<dbReference type="PANTHER" id="PTHR38248">
    <property type="entry name" value="FUNK1 6"/>
    <property type="match status" value="1"/>
</dbReference>
<dbReference type="InParanoid" id="A0A409YIS1"/>
<dbReference type="InterPro" id="IPR011009">
    <property type="entry name" value="Kinase-like_dom_sf"/>
</dbReference>